<organism evidence="2">
    <name type="scientific">Octopus bimaculoides</name>
    <name type="common">California two-spotted octopus</name>
    <dbReference type="NCBI Taxonomy" id="37653"/>
    <lineage>
        <taxon>Eukaryota</taxon>
        <taxon>Metazoa</taxon>
        <taxon>Spiralia</taxon>
        <taxon>Lophotrochozoa</taxon>
        <taxon>Mollusca</taxon>
        <taxon>Cephalopoda</taxon>
        <taxon>Coleoidea</taxon>
        <taxon>Octopodiformes</taxon>
        <taxon>Octopoda</taxon>
        <taxon>Incirrata</taxon>
        <taxon>Octopodidae</taxon>
        <taxon>Octopus</taxon>
    </lineage>
</organism>
<keyword evidence="1" id="KW-0472">Membrane</keyword>
<accession>A0A0L8GSA7</accession>
<proteinExistence type="predicted"/>
<sequence length="42" mass="4848">MYFRVAGAKREGRSLAFGRRLRSVGWLVGFGLDFVRVFLWLG</sequence>
<feature type="transmembrane region" description="Helical" evidence="1">
    <location>
        <begin position="21"/>
        <end position="41"/>
    </location>
</feature>
<protein>
    <submittedName>
        <fullName evidence="2">Uncharacterized protein</fullName>
    </submittedName>
</protein>
<dbReference type="EMBL" id="KQ420729">
    <property type="protein sequence ID" value="KOF79500.1"/>
    <property type="molecule type" value="Genomic_DNA"/>
</dbReference>
<name>A0A0L8GSA7_OCTBM</name>
<gene>
    <name evidence="2" type="ORF">OCBIM_22029368mg</name>
</gene>
<evidence type="ECO:0000256" key="1">
    <source>
        <dbReference type="SAM" id="Phobius"/>
    </source>
</evidence>
<evidence type="ECO:0000313" key="2">
    <source>
        <dbReference type="EMBL" id="KOF79500.1"/>
    </source>
</evidence>
<keyword evidence="1" id="KW-1133">Transmembrane helix</keyword>
<reference evidence="2" key="1">
    <citation type="submission" date="2015-07" db="EMBL/GenBank/DDBJ databases">
        <title>MeaNS - Measles Nucleotide Surveillance Program.</title>
        <authorList>
            <person name="Tran T."/>
            <person name="Druce J."/>
        </authorList>
    </citation>
    <scope>NUCLEOTIDE SEQUENCE</scope>
    <source>
        <strain evidence="2">UCB-OBI-ISO-001</strain>
        <tissue evidence="2">Gonad</tissue>
    </source>
</reference>
<keyword evidence="1" id="KW-0812">Transmembrane</keyword>
<dbReference type="EMBL" id="KQ420729">
    <property type="protein sequence ID" value="KOF79499.1"/>
    <property type="molecule type" value="Genomic_DNA"/>
</dbReference>
<dbReference type="AlphaFoldDB" id="A0A0L8GSA7"/>